<keyword evidence="1" id="KW-0812">Transmembrane</keyword>
<comment type="caution">
    <text evidence="2">The sequence shown here is derived from an EMBL/GenBank/DDBJ whole genome shotgun (WGS) entry which is preliminary data.</text>
</comment>
<dbReference type="RefSeq" id="WP_307261425.1">
    <property type="nucleotide sequence ID" value="NZ_JAUSVL010000001.1"/>
</dbReference>
<feature type="transmembrane region" description="Helical" evidence="1">
    <location>
        <begin position="30"/>
        <end position="49"/>
    </location>
</feature>
<evidence type="ECO:0000313" key="3">
    <source>
        <dbReference type="Proteomes" id="UP001238163"/>
    </source>
</evidence>
<dbReference type="Proteomes" id="UP001238163">
    <property type="component" value="Unassembled WGS sequence"/>
</dbReference>
<dbReference type="EMBL" id="JAUSVL010000001">
    <property type="protein sequence ID" value="MDQ0289992.1"/>
    <property type="molecule type" value="Genomic_DNA"/>
</dbReference>
<sequence>MSLNAGRDTLTFVFYCRLAVMALRRCERRVVDVAGVSFFVSLAAVLAAWRE</sequence>
<keyword evidence="1" id="KW-1133">Transmembrane helix</keyword>
<organism evidence="2 3">
    <name type="scientific">Oligosphaera ethanolica</name>
    <dbReference type="NCBI Taxonomy" id="760260"/>
    <lineage>
        <taxon>Bacteria</taxon>
        <taxon>Pseudomonadati</taxon>
        <taxon>Lentisphaerota</taxon>
        <taxon>Oligosphaeria</taxon>
        <taxon>Oligosphaerales</taxon>
        <taxon>Oligosphaeraceae</taxon>
        <taxon>Oligosphaera</taxon>
    </lineage>
</organism>
<evidence type="ECO:0000313" key="2">
    <source>
        <dbReference type="EMBL" id="MDQ0289992.1"/>
    </source>
</evidence>
<proteinExistence type="predicted"/>
<reference evidence="2" key="1">
    <citation type="submission" date="2023-07" db="EMBL/GenBank/DDBJ databases">
        <title>Genomic Encyclopedia of Type Strains, Phase IV (KMG-IV): sequencing the most valuable type-strain genomes for metagenomic binning, comparative biology and taxonomic classification.</title>
        <authorList>
            <person name="Goeker M."/>
        </authorList>
    </citation>
    <scope>NUCLEOTIDE SEQUENCE</scope>
    <source>
        <strain evidence="2">DSM 24202</strain>
    </source>
</reference>
<dbReference type="AlphaFoldDB" id="A0AAE4AQ18"/>
<accession>A0AAE4AQ18</accession>
<gene>
    <name evidence="2" type="ORF">J3R75_002099</name>
</gene>
<evidence type="ECO:0000256" key="1">
    <source>
        <dbReference type="SAM" id="Phobius"/>
    </source>
</evidence>
<name>A0AAE4AQ18_9BACT</name>
<keyword evidence="1" id="KW-0472">Membrane</keyword>
<keyword evidence="3" id="KW-1185">Reference proteome</keyword>
<protein>
    <submittedName>
        <fullName evidence="2">Uncharacterized protein</fullName>
    </submittedName>
</protein>